<feature type="transmembrane region" description="Helical" evidence="1">
    <location>
        <begin position="71"/>
        <end position="93"/>
    </location>
</feature>
<accession>A0A382RFM7</accession>
<evidence type="ECO:0000256" key="1">
    <source>
        <dbReference type="SAM" id="Phobius"/>
    </source>
</evidence>
<name>A0A382RFM7_9ZZZZ</name>
<gene>
    <name evidence="2" type="ORF">METZ01_LOCUS349280</name>
</gene>
<sequence length="305" mass="32793">SFAWLAVGLLYLLAFIWPTGLVDGMGVVNLQFDWAKEHLTWAAIPLMIWPALAGFVLGVVGFMLKGRIRGGVAILISLLPLMLVLLVGGAGFVKVMEAFTQLNGGGDLTQEAGRSEAKDNALGILQGFVGIGAAMLMTFIILMGVVQTLYFTILLTPHAARHFRPNSSGAYYFGLIGGVFVFLFQLMLIFFSLFSFIGGFFFGLGMVTGLALQMAAVIVGFTNTASRAPKFAAKRSLWSLGLGVGGLVLIFLTLLFVPLIQGELQATIGMYIFKLFIWFTAAALVLPLGVLDLWLGKASYTSQNS</sequence>
<proteinExistence type="predicted"/>
<feature type="transmembrane region" description="Helical" evidence="1">
    <location>
        <begin position="171"/>
        <end position="194"/>
    </location>
</feature>
<dbReference type="AlphaFoldDB" id="A0A382RFM7"/>
<keyword evidence="1" id="KW-0472">Membrane</keyword>
<protein>
    <submittedName>
        <fullName evidence="2">Uncharacterized protein</fullName>
    </submittedName>
</protein>
<dbReference type="EMBL" id="UINC01121335">
    <property type="protein sequence ID" value="SVC96426.1"/>
    <property type="molecule type" value="Genomic_DNA"/>
</dbReference>
<feature type="transmembrane region" description="Helical" evidence="1">
    <location>
        <begin position="124"/>
        <end position="150"/>
    </location>
</feature>
<feature type="transmembrane region" description="Helical" evidence="1">
    <location>
        <begin position="237"/>
        <end position="260"/>
    </location>
</feature>
<feature type="non-terminal residue" evidence="2">
    <location>
        <position position="1"/>
    </location>
</feature>
<feature type="transmembrane region" description="Helical" evidence="1">
    <location>
        <begin position="40"/>
        <end position="64"/>
    </location>
</feature>
<keyword evidence="1" id="KW-1133">Transmembrane helix</keyword>
<evidence type="ECO:0000313" key="2">
    <source>
        <dbReference type="EMBL" id="SVC96426.1"/>
    </source>
</evidence>
<feature type="transmembrane region" description="Helical" evidence="1">
    <location>
        <begin position="200"/>
        <end position="225"/>
    </location>
</feature>
<reference evidence="2" key="1">
    <citation type="submission" date="2018-05" db="EMBL/GenBank/DDBJ databases">
        <authorList>
            <person name="Lanie J.A."/>
            <person name="Ng W.-L."/>
            <person name="Kazmierczak K.M."/>
            <person name="Andrzejewski T.M."/>
            <person name="Davidsen T.M."/>
            <person name="Wayne K.J."/>
            <person name="Tettelin H."/>
            <person name="Glass J.I."/>
            <person name="Rusch D."/>
            <person name="Podicherti R."/>
            <person name="Tsui H.-C.T."/>
            <person name="Winkler M.E."/>
        </authorList>
    </citation>
    <scope>NUCLEOTIDE SEQUENCE</scope>
</reference>
<organism evidence="2">
    <name type="scientific">marine metagenome</name>
    <dbReference type="NCBI Taxonomy" id="408172"/>
    <lineage>
        <taxon>unclassified sequences</taxon>
        <taxon>metagenomes</taxon>
        <taxon>ecological metagenomes</taxon>
    </lineage>
</organism>
<keyword evidence="1" id="KW-0812">Transmembrane</keyword>
<feature type="transmembrane region" description="Helical" evidence="1">
    <location>
        <begin position="272"/>
        <end position="295"/>
    </location>
</feature>